<organism evidence="2 3">
    <name type="scientific">Armillaria ostoyae</name>
    <name type="common">Armillaria root rot fungus</name>
    <dbReference type="NCBI Taxonomy" id="47428"/>
    <lineage>
        <taxon>Eukaryota</taxon>
        <taxon>Fungi</taxon>
        <taxon>Dikarya</taxon>
        <taxon>Basidiomycota</taxon>
        <taxon>Agaricomycotina</taxon>
        <taxon>Agaricomycetes</taxon>
        <taxon>Agaricomycetidae</taxon>
        <taxon>Agaricales</taxon>
        <taxon>Marasmiineae</taxon>
        <taxon>Physalacriaceae</taxon>
        <taxon>Armillaria</taxon>
    </lineage>
</organism>
<sequence length="115" mass="12840">MKLVQMESPCLRRRRLVSSNDGDLMKMGRTDRRSRDSLWSYRTGEGTGTWVHDVKVGSFACTLLETSWSDTNIASRRQSWVVSVYAGEGERAGSRSKGLTDDKGREVPSAETSHA</sequence>
<dbReference type="AlphaFoldDB" id="A0A284R7Y7"/>
<protein>
    <submittedName>
        <fullName evidence="2">Uncharacterized protein</fullName>
    </submittedName>
</protein>
<gene>
    <name evidence="2" type="ORF">ARMOST_08175</name>
</gene>
<feature type="region of interest" description="Disordered" evidence="1">
    <location>
        <begin position="88"/>
        <end position="115"/>
    </location>
</feature>
<evidence type="ECO:0000256" key="1">
    <source>
        <dbReference type="SAM" id="MobiDB-lite"/>
    </source>
</evidence>
<dbReference type="EMBL" id="FUEG01000005">
    <property type="protein sequence ID" value="SJL04804.1"/>
    <property type="molecule type" value="Genomic_DNA"/>
</dbReference>
<reference evidence="3" key="1">
    <citation type="journal article" date="2017" name="Nat. Ecol. Evol.">
        <title>Genome expansion and lineage-specific genetic innovations in the forest pathogenic fungi Armillaria.</title>
        <authorList>
            <person name="Sipos G."/>
            <person name="Prasanna A.N."/>
            <person name="Walter M.C."/>
            <person name="O'Connor E."/>
            <person name="Balint B."/>
            <person name="Krizsan K."/>
            <person name="Kiss B."/>
            <person name="Hess J."/>
            <person name="Varga T."/>
            <person name="Slot J."/>
            <person name="Riley R."/>
            <person name="Boka B."/>
            <person name="Rigling D."/>
            <person name="Barry K."/>
            <person name="Lee J."/>
            <person name="Mihaltcheva S."/>
            <person name="LaButti K."/>
            <person name="Lipzen A."/>
            <person name="Waldron R."/>
            <person name="Moloney N.M."/>
            <person name="Sperisen C."/>
            <person name="Kredics L."/>
            <person name="Vagvoelgyi C."/>
            <person name="Patrignani A."/>
            <person name="Fitzpatrick D."/>
            <person name="Nagy I."/>
            <person name="Doyle S."/>
            <person name="Anderson J.B."/>
            <person name="Grigoriev I.V."/>
            <person name="Gueldener U."/>
            <person name="Muensterkoetter M."/>
            <person name="Nagy L.G."/>
        </authorList>
    </citation>
    <scope>NUCLEOTIDE SEQUENCE [LARGE SCALE GENOMIC DNA]</scope>
    <source>
        <strain evidence="3">C18/9</strain>
    </source>
</reference>
<keyword evidence="3" id="KW-1185">Reference proteome</keyword>
<proteinExistence type="predicted"/>
<accession>A0A284R7Y7</accession>
<evidence type="ECO:0000313" key="2">
    <source>
        <dbReference type="EMBL" id="SJL04804.1"/>
    </source>
</evidence>
<evidence type="ECO:0000313" key="3">
    <source>
        <dbReference type="Proteomes" id="UP000219338"/>
    </source>
</evidence>
<name>A0A284R7Y7_ARMOS</name>
<dbReference type="Proteomes" id="UP000219338">
    <property type="component" value="Unassembled WGS sequence"/>
</dbReference>